<keyword evidence="11" id="KW-1185">Reference proteome</keyword>
<feature type="compositionally biased region" description="Acidic residues" evidence="8">
    <location>
        <begin position="536"/>
        <end position="546"/>
    </location>
</feature>
<name>A0A5B8MV96_9CHLO</name>
<dbReference type="InterPro" id="IPR027417">
    <property type="entry name" value="P-loop_NTPase"/>
</dbReference>
<organism evidence="10 11">
    <name type="scientific">Chloropicon primus</name>
    <dbReference type="NCBI Taxonomy" id="1764295"/>
    <lineage>
        <taxon>Eukaryota</taxon>
        <taxon>Viridiplantae</taxon>
        <taxon>Chlorophyta</taxon>
        <taxon>Chloropicophyceae</taxon>
        <taxon>Chloropicales</taxon>
        <taxon>Chloropicaceae</taxon>
        <taxon>Chloropicon</taxon>
    </lineage>
</organism>
<dbReference type="GO" id="GO:0005525">
    <property type="term" value="F:GTP binding"/>
    <property type="evidence" value="ECO:0007669"/>
    <property type="project" value="UniProtKB-KW"/>
</dbReference>
<evidence type="ECO:0000259" key="9">
    <source>
        <dbReference type="PROSITE" id="PS51721"/>
    </source>
</evidence>
<dbReference type="InterPro" id="IPR023179">
    <property type="entry name" value="GTP-bd_ortho_bundle_sf"/>
</dbReference>
<feature type="domain" description="CP-type G" evidence="9">
    <location>
        <begin position="211"/>
        <end position="372"/>
    </location>
</feature>
<dbReference type="Gene3D" id="1.10.1580.10">
    <property type="match status" value="1"/>
</dbReference>
<dbReference type="PRINTS" id="PR00326">
    <property type="entry name" value="GTP1OBG"/>
</dbReference>
<gene>
    <name evidence="10" type="ORF">A3770_10p60830</name>
</gene>
<dbReference type="GO" id="GO:0016787">
    <property type="term" value="F:hydrolase activity"/>
    <property type="evidence" value="ECO:0007669"/>
    <property type="project" value="UniProtKB-KW"/>
</dbReference>
<keyword evidence="7" id="KW-0378">Hydrolase</keyword>
<dbReference type="Gene3D" id="3.40.50.300">
    <property type="entry name" value="P-loop containing nucleotide triphosphate hydrolases"/>
    <property type="match status" value="1"/>
</dbReference>
<evidence type="ECO:0000313" key="11">
    <source>
        <dbReference type="Proteomes" id="UP000316726"/>
    </source>
</evidence>
<sequence>MPKTFKKKGDKKGEPKHAQDANRSNKTKPGAHSIRSAATVRRLNMYNDKAKRDKKGKFISQSFQSKELPNSRIQPDRRWFGNTRVIGQQQLQRFREELGAKLKSPFNVLLKERKLPMSLLNEGESSKQAKVDLLKVQGYQDTFGPKSQRKRPRMLANDLESLVKKVKKSDAEYEERVTTGRGDSSAVKDNMEARDLVKDKLFEKGQSKRIWGELYKVIDSSDVIIQVLDARDPIGTRCQHVERHLKKNARHKHMLLLLNKCDLVPAWVTKRYLHMLSKDYPTLAFHASITNPFGKGSLISLLRQIARLHSDKQAISIGFVGYPNVGKSSVINTLRTKKVCNVAPVPGETKVWQYITLTKRIFLIDCPGVVYNSTSDTETDSVLKGVVRVERLEDATEHIPAVLSRVKRKYISQAYKVSKWKDPTDFLEQLARRMGKMLKGGEPDLNTAARMMLQDWQRGKIPFFVNPPEHVEELGPAEEESDDEESEESQGEEKPTDEKLEQIAKESLKAAEEAQRKQEKEKFPTKADFFDKEEQGSDQDQEEEEEARGKPDGGKGSGDNDGSSDSEDSHGYGDKGLSWEAVMQYVK</sequence>
<dbReference type="Pfam" id="PF08153">
    <property type="entry name" value="NGP1NT"/>
    <property type="match status" value="1"/>
</dbReference>
<keyword evidence="2 7" id="KW-0547">Nucleotide-binding</keyword>
<dbReference type="CDD" id="cd01858">
    <property type="entry name" value="NGP_1"/>
    <property type="match status" value="1"/>
</dbReference>
<feature type="compositionally biased region" description="Acidic residues" evidence="8">
    <location>
        <begin position="475"/>
        <end position="490"/>
    </location>
</feature>
<evidence type="ECO:0000256" key="1">
    <source>
        <dbReference type="ARBA" id="ARBA00004604"/>
    </source>
</evidence>
<feature type="compositionally biased region" description="Basic and acidic residues" evidence="8">
    <location>
        <begin position="11"/>
        <end position="20"/>
    </location>
</feature>
<comment type="similarity">
    <text evidence="7">Belongs to the TRAFAC class YlqF/YawG GTPase family. RsgA subfamily.</text>
</comment>
<evidence type="ECO:0000256" key="8">
    <source>
        <dbReference type="SAM" id="MobiDB-lite"/>
    </source>
</evidence>
<dbReference type="GO" id="GO:0005730">
    <property type="term" value="C:nucleolus"/>
    <property type="evidence" value="ECO:0007669"/>
    <property type="project" value="UniProtKB-SubCell"/>
</dbReference>
<dbReference type="Proteomes" id="UP000316726">
    <property type="component" value="Chromosome 10"/>
</dbReference>
<dbReference type="PROSITE" id="PS51721">
    <property type="entry name" value="G_CP"/>
    <property type="match status" value="1"/>
</dbReference>
<evidence type="ECO:0000256" key="4">
    <source>
        <dbReference type="ARBA" id="ARBA00023242"/>
    </source>
</evidence>
<dbReference type="InterPro" id="IPR030378">
    <property type="entry name" value="G_CP_dom"/>
</dbReference>
<reference evidence="10 11" key="1">
    <citation type="submission" date="2018-07" db="EMBL/GenBank/DDBJ databases">
        <title>The complete nuclear genome of the prasinophyte Chloropicon primus (CCMP1205).</title>
        <authorList>
            <person name="Pombert J.-F."/>
            <person name="Otis C."/>
            <person name="Turmel M."/>
            <person name="Lemieux C."/>
        </authorList>
    </citation>
    <scope>NUCLEOTIDE SEQUENCE [LARGE SCALE GENOMIC DNA]</scope>
    <source>
        <strain evidence="10 11">CCMP1205</strain>
    </source>
</reference>
<dbReference type="PANTHER" id="PTHR11089">
    <property type="entry name" value="GTP-BINDING PROTEIN-RELATED"/>
    <property type="match status" value="1"/>
</dbReference>
<dbReference type="InterPro" id="IPR050755">
    <property type="entry name" value="TRAFAC_YlqF/YawG_RiboMat"/>
</dbReference>
<evidence type="ECO:0000256" key="7">
    <source>
        <dbReference type="RuleBase" id="RU364023"/>
    </source>
</evidence>
<protein>
    <recommendedName>
        <fullName evidence="6 7">Nuclear/nucleolar GTPase 2</fullName>
    </recommendedName>
</protein>
<dbReference type="FunFam" id="1.10.1580.10:FF:000001">
    <property type="entry name" value="Nucleolar GTP-binding protein 2"/>
    <property type="match status" value="1"/>
</dbReference>
<feature type="compositionally biased region" description="Polar residues" evidence="8">
    <location>
        <begin position="59"/>
        <end position="73"/>
    </location>
</feature>
<evidence type="ECO:0000256" key="6">
    <source>
        <dbReference type="ARBA" id="ARBA00070018"/>
    </source>
</evidence>
<comment type="function">
    <text evidence="5 7">GTPase involved in pre-60S ribosomal subunit maturation.</text>
</comment>
<feature type="region of interest" description="Disordered" evidence="8">
    <location>
        <begin position="473"/>
        <end position="587"/>
    </location>
</feature>
<accession>A0A5B8MV96</accession>
<keyword evidence="4 7" id="KW-0539">Nucleus</keyword>
<feature type="compositionally biased region" description="Basic and acidic residues" evidence="8">
    <location>
        <begin position="491"/>
        <end position="535"/>
    </location>
</feature>
<dbReference type="AlphaFoldDB" id="A0A5B8MV96"/>
<evidence type="ECO:0000313" key="10">
    <source>
        <dbReference type="EMBL" id="QDZ23565.1"/>
    </source>
</evidence>
<dbReference type="EMBL" id="CP031043">
    <property type="protein sequence ID" value="QDZ23565.1"/>
    <property type="molecule type" value="Genomic_DNA"/>
</dbReference>
<dbReference type="PANTHER" id="PTHR11089:SF9">
    <property type="entry name" value="NUCLEOLAR GTP-BINDING PROTEIN 2"/>
    <property type="match status" value="1"/>
</dbReference>
<dbReference type="InterPro" id="IPR024929">
    <property type="entry name" value="GNL2_CP_dom"/>
</dbReference>
<comment type="subcellular location">
    <subcellularLocation>
        <location evidence="1 7">Nucleus</location>
        <location evidence="1 7">Nucleolus</location>
    </subcellularLocation>
</comment>
<dbReference type="STRING" id="1764295.A0A5B8MV96"/>
<feature type="region of interest" description="Disordered" evidence="8">
    <location>
        <begin position="1"/>
        <end position="73"/>
    </location>
</feature>
<proteinExistence type="inferred from homology"/>
<evidence type="ECO:0000256" key="2">
    <source>
        <dbReference type="ARBA" id="ARBA00022741"/>
    </source>
</evidence>
<dbReference type="OrthoDB" id="444945at2759"/>
<keyword evidence="3 7" id="KW-0342">GTP-binding</keyword>
<dbReference type="Pfam" id="PF01926">
    <property type="entry name" value="MMR_HSR1"/>
    <property type="match status" value="1"/>
</dbReference>
<dbReference type="InterPro" id="IPR006073">
    <property type="entry name" value="GTP-bd"/>
</dbReference>
<dbReference type="FunFam" id="3.40.50.300:FF:000559">
    <property type="entry name" value="Nuclear/nucleolar GTPase 2"/>
    <property type="match status" value="1"/>
</dbReference>
<evidence type="ECO:0000256" key="5">
    <source>
        <dbReference type="ARBA" id="ARBA00059990"/>
    </source>
</evidence>
<dbReference type="SUPFAM" id="SSF52540">
    <property type="entry name" value="P-loop containing nucleoside triphosphate hydrolases"/>
    <property type="match status" value="1"/>
</dbReference>
<evidence type="ECO:0000256" key="3">
    <source>
        <dbReference type="ARBA" id="ARBA00023134"/>
    </source>
</evidence>
<dbReference type="InterPro" id="IPR012971">
    <property type="entry name" value="NOG2_N_dom"/>
</dbReference>
<feature type="compositionally biased region" description="Basic residues" evidence="8">
    <location>
        <begin position="1"/>
        <end position="10"/>
    </location>
</feature>